<dbReference type="EMBL" id="FQUO01000019">
    <property type="protein sequence ID" value="SHG15094.1"/>
    <property type="molecule type" value="Genomic_DNA"/>
</dbReference>
<dbReference type="InterPro" id="IPR013221">
    <property type="entry name" value="Mur_ligase_cen"/>
</dbReference>
<keyword evidence="8 13" id="KW-0547">Nucleotide-binding</keyword>
<evidence type="ECO:0000256" key="13">
    <source>
        <dbReference type="PROSITE-ProRule" id="PRU00409"/>
    </source>
</evidence>
<dbReference type="PANTHER" id="PTHR23135:SF18">
    <property type="entry name" value="CYANOPHYCIN SYNTHETASE"/>
    <property type="match status" value="1"/>
</dbReference>
<keyword evidence="7" id="KW-0436">Ligase</keyword>
<comment type="function">
    <text evidence="1">Catalyzes the ATP-dependent polymerization of arginine and aspartate to multi-L-arginyl-poly-L-aspartic acid (cyanophycin; a water-insoluble reserve polymer).</text>
</comment>
<evidence type="ECO:0000256" key="5">
    <source>
        <dbReference type="ARBA" id="ARBA00013005"/>
    </source>
</evidence>
<dbReference type="Pfam" id="PF08245">
    <property type="entry name" value="Mur_ligase_M"/>
    <property type="match status" value="1"/>
</dbReference>
<comment type="subunit">
    <text evidence="3">Homodimer.</text>
</comment>
<dbReference type="SUPFAM" id="SSF53623">
    <property type="entry name" value="MurD-like peptide ligases, catalytic domain"/>
    <property type="match status" value="1"/>
</dbReference>
<evidence type="ECO:0000256" key="1">
    <source>
        <dbReference type="ARBA" id="ARBA00003184"/>
    </source>
</evidence>
<keyword evidence="17" id="KW-1185">Reference proteome</keyword>
<evidence type="ECO:0000256" key="3">
    <source>
        <dbReference type="ARBA" id="ARBA00011738"/>
    </source>
</evidence>
<dbReference type="Gene3D" id="3.40.1190.10">
    <property type="entry name" value="Mur-like, catalytic domain"/>
    <property type="match status" value="1"/>
</dbReference>
<dbReference type="OrthoDB" id="9803907at2"/>
<proteinExistence type="inferred from homology"/>
<evidence type="ECO:0000256" key="10">
    <source>
        <dbReference type="ARBA" id="ARBA00031353"/>
    </source>
</evidence>
<dbReference type="NCBIfam" id="NF010623">
    <property type="entry name" value="PRK14016.1"/>
    <property type="match status" value="1"/>
</dbReference>
<dbReference type="SUPFAM" id="SSF56059">
    <property type="entry name" value="Glutathione synthetase ATP-binding domain-like"/>
    <property type="match status" value="1"/>
</dbReference>
<evidence type="ECO:0000313" key="17">
    <source>
        <dbReference type="Proteomes" id="UP000184368"/>
    </source>
</evidence>
<dbReference type="InterPro" id="IPR013651">
    <property type="entry name" value="ATP-grasp_RimK-type"/>
</dbReference>
<keyword evidence="9 13" id="KW-0067">ATP-binding</keyword>
<evidence type="ECO:0000259" key="15">
    <source>
        <dbReference type="PROSITE" id="PS50975"/>
    </source>
</evidence>
<dbReference type="PROSITE" id="PS50975">
    <property type="entry name" value="ATP_GRASP"/>
    <property type="match status" value="1"/>
</dbReference>
<name>A0A1M5HGJ7_9BACT</name>
<evidence type="ECO:0000256" key="4">
    <source>
        <dbReference type="ARBA" id="ARBA00012968"/>
    </source>
</evidence>
<keyword evidence="14" id="KW-0175">Coiled coil</keyword>
<dbReference type="AlphaFoldDB" id="A0A1M5HGJ7"/>
<dbReference type="GO" id="GO:0005524">
    <property type="term" value="F:ATP binding"/>
    <property type="evidence" value="ECO:0007669"/>
    <property type="project" value="UniProtKB-UniRule"/>
</dbReference>
<accession>A0A1M5HGJ7</accession>
<dbReference type="STRING" id="1302690.BUE76_13940"/>
<dbReference type="SUPFAM" id="SSF53244">
    <property type="entry name" value="MurD-like peptide ligases, peptide-binding domain"/>
    <property type="match status" value="1"/>
</dbReference>
<evidence type="ECO:0000256" key="8">
    <source>
        <dbReference type="ARBA" id="ARBA00022741"/>
    </source>
</evidence>
<dbReference type="Gene3D" id="3.30.470.20">
    <property type="entry name" value="ATP-grasp fold, B domain"/>
    <property type="match status" value="2"/>
</dbReference>
<dbReference type="GO" id="GO:0046872">
    <property type="term" value="F:metal ion binding"/>
    <property type="evidence" value="ECO:0007669"/>
    <property type="project" value="InterPro"/>
</dbReference>
<comment type="similarity">
    <text evidence="2">In the C-terminal section; belongs to the MurCDEF family.</text>
</comment>
<organism evidence="16 17">
    <name type="scientific">Cnuella takakiae</name>
    <dbReference type="NCBI Taxonomy" id="1302690"/>
    <lineage>
        <taxon>Bacteria</taxon>
        <taxon>Pseudomonadati</taxon>
        <taxon>Bacteroidota</taxon>
        <taxon>Chitinophagia</taxon>
        <taxon>Chitinophagales</taxon>
        <taxon>Chitinophagaceae</taxon>
        <taxon>Cnuella</taxon>
    </lineage>
</organism>
<comment type="catalytic activity">
    <reaction evidence="12">
        <text>[L-4-(L-arginin-2-N-yl)aspartate](n) + L-aspartate + ATP = [L-4-(L-arginin-2-N-yl)aspartate](n)-L-aspartate + ADP + phosphate + H(+)</text>
        <dbReference type="Rhea" id="RHEA:13277"/>
        <dbReference type="Rhea" id="RHEA-COMP:13728"/>
        <dbReference type="Rhea" id="RHEA-COMP:13733"/>
        <dbReference type="ChEBI" id="CHEBI:15378"/>
        <dbReference type="ChEBI" id="CHEBI:29991"/>
        <dbReference type="ChEBI" id="CHEBI:30616"/>
        <dbReference type="ChEBI" id="CHEBI:43474"/>
        <dbReference type="ChEBI" id="CHEBI:137986"/>
        <dbReference type="ChEBI" id="CHEBI:137990"/>
        <dbReference type="ChEBI" id="CHEBI:456216"/>
        <dbReference type="EC" id="6.3.2.29"/>
    </reaction>
</comment>
<comment type="catalytic activity">
    <reaction evidence="11">
        <text>[L-4-(L-arginin-2-N-yl)aspartate](n)-L-aspartate + L-arginine + ATP = [L-4-(L-arginin-2-N-yl)aspartate](n+1) + ADP + phosphate + H(+)</text>
        <dbReference type="Rhea" id="RHEA:23888"/>
        <dbReference type="Rhea" id="RHEA-COMP:13732"/>
        <dbReference type="Rhea" id="RHEA-COMP:13733"/>
        <dbReference type="ChEBI" id="CHEBI:15378"/>
        <dbReference type="ChEBI" id="CHEBI:30616"/>
        <dbReference type="ChEBI" id="CHEBI:32682"/>
        <dbReference type="ChEBI" id="CHEBI:43474"/>
        <dbReference type="ChEBI" id="CHEBI:137986"/>
        <dbReference type="ChEBI" id="CHEBI:137990"/>
        <dbReference type="ChEBI" id="CHEBI:456216"/>
        <dbReference type="EC" id="6.3.2.30"/>
    </reaction>
</comment>
<evidence type="ECO:0000256" key="11">
    <source>
        <dbReference type="ARBA" id="ARBA00048094"/>
    </source>
</evidence>
<dbReference type="InterPro" id="IPR004101">
    <property type="entry name" value="Mur_ligase_C"/>
</dbReference>
<reference evidence="16 17" key="1">
    <citation type="submission" date="2016-11" db="EMBL/GenBank/DDBJ databases">
        <authorList>
            <person name="Jaros S."/>
            <person name="Januszkiewicz K."/>
            <person name="Wedrychowicz H."/>
        </authorList>
    </citation>
    <scope>NUCLEOTIDE SEQUENCE [LARGE SCALE GENOMIC DNA]</scope>
    <source>
        <strain evidence="16 17">DSM 26897</strain>
    </source>
</reference>
<dbReference type="GO" id="GO:0071161">
    <property type="term" value="F:cyanophycin synthetase activity (L-arginine-adding)"/>
    <property type="evidence" value="ECO:0007669"/>
    <property type="project" value="UniProtKB-EC"/>
</dbReference>
<dbReference type="InterPro" id="IPR036565">
    <property type="entry name" value="Mur-like_cat_sf"/>
</dbReference>
<evidence type="ECO:0000256" key="6">
    <source>
        <dbReference type="ARBA" id="ARBA00022036"/>
    </source>
</evidence>
<dbReference type="RefSeq" id="WP_073047167.1">
    <property type="nucleotide sequence ID" value="NZ_FQUO01000019.1"/>
</dbReference>
<gene>
    <name evidence="16" type="ORF">SAMN05444008_11948</name>
</gene>
<dbReference type="InterPro" id="IPR011761">
    <property type="entry name" value="ATP-grasp"/>
</dbReference>
<sequence>MKVLKLKTLNGPNFWSIRKTQLVEMLLDLEELETQPTNLIPGFGERLEALMPSLYRHQCSEGVPGGFFLRVKDGTWMGHVIEHIALEMQTLAGMDVGFGRTRGNGVEGQYHVVFAYQVKQAGLYAATASVRLAEALIAGNAYDLESDLEQLRHYHEQYSLGPSTWSVVAEARKRGIPVMRLDEGALVQLGYGSQKKRIEATLTGDTGIIAVEMAGNKDRTKKILEDAFVPVPRGVVISSQAELEQAIAEVGYPLVVKPLDGNQGKGATTNIRSIGCAQDAFIRAQAISKDVIVEQFIAGCDFRALVINYQLVAVAQRTPAAVTGDGSHSIRELIDLVNADPRRGNGHCKVLSKIEIDAATVEILTKQGLSLDTVLPEGKELWLKTTANLSTGGTAADITDSVHPANKLLFERIARNIGLDICGIDVMAPELHSPIAENGGAVIEVNAAPGLRMHLEPTSGRPRNVAEPIIDMLFPNGSNGRIPLIAVTGTNGKTTTSRLLASMARQAGYQTGLTTTDGIYINGSQIYKGDCAGPASAQVILKDSSIEFAILETARGGILRSGLGYDQCDCAVVTNVAEDHLGIEGINTIEQLAKVKSVVPETVKADGYAVLNADDDLVYAMRHRVKCKVALFSIYPDSVRVQEHCEAGGRAAILDEGYLIIREGNRLLPIDEVQNIPLTMGGKAQFNIYNAMGAALAAYCTGVTMPAIRATLRNFRNSVQNTPGRLNEFNFGDFTVLVDYAHNVHGLKAVGQLVHALPATRRIGVIAGIGDRRSEDIVNLATESARIFDEIIIRQDEDLRGRTEFEISSLLRSGIQKVAQDKKVNYFSNEPSAIDHAVSSATPGSLTVIFVDNVKSVCERVQEHLNKYKEARTQMRAAV</sequence>
<dbReference type="Proteomes" id="UP000184368">
    <property type="component" value="Unassembled WGS sequence"/>
</dbReference>
<dbReference type="Pfam" id="PF08443">
    <property type="entry name" value="RimK"/>
    <property type="match status" value="1"/>
</dbReference>
<dbReference type="PANTHER" id="PTHR23135">
    <property type="entry name" value="MUR LIGASE FAMILY MEMBER"/>
    <property type="match status" value="1"/>
</dbReference>
<dbReference type="Gene3D" id="3.90.190.20">
    <property type="entry name" value="Mur ligase, C-terminal domain"/>
    <property type="match status" value="1"/>
</dbReference>
<evidence type="ECO:0000256" key="2">
    <source>
        <dbReference type="ARBA" id="ARBA00009060"/>
    </source>
</evidence>
<dbReference type="EC" id="6.3.2.29" evidence="5"/>
<feature type="domain" description="ATP-grasp" evidence="15">
    <location>
        <begin position="221"/>
        <end position="474"/>
    </location>
</feature>
<dbReference type="GO" id="GO:0071160">
    <property type="term" value="F:cyanophycin synthetase activity (L-aspartate-adding)"/>
    <property type="evidence" value="ECO:0007669"/>
    <property type="project" value="UniProtKB-EC"/>
</dbReference>
<dbReference type="NCBIfam" id="TIGR02068">
    <property type="entry name" value="cya_phycin_syn"/>
    <property type="match status" value="1"/>
</dbReference>
<evidence type="ECO:0000256" key="14">
    <source>
        <dbReference type="SAM" id="Coils"/>
    </source>
</evidence>
<dbReference type="Pfam" id="PF02875">
    <property type="entry name" value="Mur_ligase_C"/>
    <property type="match status" value="1"/>
</dbReference>
<dbReference type="InterPro" id="IPR044019">
    <property type="entry name" value="Cyanophycin_syn_N"/>
</dbReference>
<evidence type="ECO:0000256" key="9">
    <source>
        <dbReference type="ARBA" id="ARBA00022840"/>
    </source>
</evidence>
<evidence type="ECO:0000256" key="7">
    <source>
        <dbReference type="ARBA" id="ARBA00022598"/>
    </source>
</evidence>
<evidence type="ECO:0000256" key="12">
    <source>
        <dbReference type="ARBA" id="ARBA00048425"/>
    </source>
</evidence>
<dbReference type="EC" id="6.3.2.30" evidence="4"/>
<dbReference type="InterPro" id="IPR036615">
    <property type="entry name" value="Mur_ligase_C_dom_sf"/>
</dbReference>
<dbReference type="InterPro" id="IPR011810">
    <property type="entry name" value="Cya_phycin_syn"/>
</dbReference>
<dbReference type="Pfam" id="PF18921">
    <property type="entry name" value="Cyanophycin_syn"/>
    <property type="match status" value="1"/>
</dbReference>
<feature type="coiled-coil region" evidence="14">
    <location>
        <begin position="851"/>
        <end position="878"/>
    </location>
</feature>
<evidence type="ECO:0000313" key="16">
    <source>
        <dbReference type="EMBL" id="SHG15094.1"/>
    </source>
</evidence>
<protein>
    <recommendedName>
        <fullName evidence="6">Cyanophycin synthetase</fullName>
        <ecNumber evidence="5">6.3.2.29</ecNumber>
        <ecNumber evidence="4">6.3.2.30</ecNumber>
    </recommendedName>
    <alternativeName>
        <fullName evidence="10">Cyanophycin synthase</fullName>
    </alternativeName>
</protein>